<accession>A0A9N9GHF0</accession>
<feature type="compositionally biased region" description="Polar residues" evidence="1">
    <location>
        <begin position="51"/>
        <end position="62"/>
    </location>
</feature>
<dbReference type="OrthoDB" id="10642118at2759"/>
<evidence type="ECO:0000256" key="1">
    <source>
        <dbReference type="SAM" id="MobiDB-lite"/>
    </source>
</evidence>
<evidence type="ECO:0000313" key="3">
    <source>
        <dbReference type="Proteomes" id="UP000789508"/>
    </source>
</evidence>
<name>A0A9N9GHF0_9GLOM</name>
<feature type="compositionally biased region" description="Low complexity" evidence="1">
    <location>
        <begin position="248"/>
        <end position="259"/>
    </location>
</feature>
<proteinExistence type="predicted"/>
<dbReference type="Proteomes" id="UP000789508">
    <property type="component" value="Unassembled WGS sequence"/>
</dbReference>
<reference evidence="2" key="1">
    <citation type="submission" date="2021-06" db="EMBL/GenBank/DDBJ databases">
        <authorList>
            <person name="Kallberg Y."/>
            <person name="Tangrot J."/>
            <person name="Rosling A."/>
        </authorList>
    </citation>
    <scope>NUCLEOTIDE SEQUENCE</scope>
    <source>
        <strain evidence="2">FL130A</strain>
    </source>
</reference>
<feature type="compositionally biased region" description="Low complexity" evidence="1">
    <location>
        <begin position="291"/>
        <end position="313"/>
    </location>
</feature>
<feature type="compositionally biased region" description="Polar residues" evidence="1">
    <location>
        <begin position="102"/>
        <end position="137"/>
    </location>
</feature>
<feature type="region of interest" description="Disordered" evidence="1">
    <location>
        <begin position="1"/>
        <end position="227"/>
    </location>
</feature>
<dbReference type="AlphaFoldDB" id="A0A9N9GHF0"/>
<gene>
    <name evidence="2" type="ORF">ALEPTO_LOCUS8453</name>
</gene>
<evidence type="ECO:0000313" key="2">
    <source>
        <dbReference type="EMBL" id="CAG8608309.1"/>
    </source>
</evidence>
<comment type="caution">
    <text evidence="2">The sequence shown here is derived from an EMBL/GenBank/DDBJ whole genome shotgun (WGS) entry which is preliminary data.</text>
</comment>
<keyword evidence="3" id="KW-1185">Reference proteome</keyword>
<dbReference type="EMBL" id="CAJVPS010004811">
    <property type="protein sequence ID" value="CAG8608309.1"/>
    <property type="molecule type" value="Genomic_DNA"/>
</dbReference>
<feature type="compositionally biased region" description="Low complexity" evidence="1">
    <location>
        <begin position="20"/>
        <end position="30"/>
    </location>
</feature>
<sequence length="425" mass="46384">MAHRNNDVPKYAYFEEDEVQQSVSLVSSQPQPQPQSFPPQNEYKMEDGQIPPSSSGNYNSDGRSPRRGEGGEYYNQGHPPQMNYNVGGEYHLQNYHPKPSPLNKNQLPYDYYNSNSSIIQPTTSSMPEPFTNSSTQIYPPDHNNLPPSGHYNNPRSIDNSYPSNIPPIPPTQNYSYPSRTPPSHPIGITSQSPPPLPQQYQSPYQPSPSPYQIHATLPNNPDYSTATYSNANLHLTQPYTRTNVQQTHSSPQQQYSASSPRPPSPRHHSQSPVNGPVPSKPEAYSTPQLHSPPSSSSLRPAAAPAPAPIIIAPTYGDKREKRGGGRRKDHHDHDDTYFADCGITLFTYSRTLPSKCSGLCDPNSNNGTLIGNGTSNIQAPSLLSTANSTVNNATSDASHTCSNVSNMLCRVGSSGGRGSGCCYCC</sequence>
<organism evidence="2 3">
    <name type="scientific">Ambispora leptoticha</name>
    <dbReference type="NCBI Taxonomy" id="144679"/>
    <lineage>
        <taxon>Eukaryota</taxon>
        <taxon>Fungi</taxon>
        <taxon>Fungi incertae sedis</taxon>
        <taxon>Mucoromycota</taxon>
        <taxon>Glomeromycotina</taxon>
        <taxon>Glomeromycetes</taxon>
        <taxon>Archaeosporales</taxon>
        <taxon>Ambisporaceae</taxon>
        <taxon>Ambispora</taxon>
    </lineage>
</organism>
<protein>
    <submittedName>
        <fullName evidence="2">3458_t:CDS:1</fullName>
    </submittedName>
</protein>
<feature type="compositionally biased region" description="Polar residues" evidence="1">
    <location>
        <begin position="217"/>
        <end position="227"/>
    </location>
</feature>
<feature type="region of interest" description="Disordered" evidence="1">
    <location>
        <begin position="243"/>
        <end position="334"/>
    </location>
</feature>